<organism evidence="2 3">
    <name type="scientific">Acidovorax soli</name>
    <dbReference type="NCBI Taxonomy" id="592050"/>
    <lineage>
        <taxon>Bacteria</taxon>
        <taxon>Pseudomonadati</taxon>
        <taxon>Pseudomonadota</taxon>
        <taxon>Betaproteobacteria</taxon>
        <taxon>Burkholderiales</taxon>
        <taxon>Comamonadaceae</taxon>
        <taxon>Acidovorax</taxon>
    </lineage>
</organism>
<protein>
    <submittedName>
        <fullName evidence="2">Uncharacterized protein YybS (DUF2232 family)</fullName>
    </submittedName>
</protein>
<evidence type="ECO:0000313" key="2">
    <source>
        <dbReference type="EMBL" id="MBB6559453.1"/>
    </source>
</evidence>
<dbReference type="AlphaFoldDB" id="A0A7X0U8Y3"/>
<evidence type="ECO:0000313" key="3">
    <source>
        <dbReference type="Proteomes" id="UP000575083"/>
    </source>
</evidence>
<comment type="caution">
    <text evidence="2">The sequence shown here is derived from an EMBL/GenBank/DDBJ whole genome shotgun (WGS) entry which is preliminary data.</text>
</comment>
<name>A0A7X0U8Y3_9BURK</name>
<evidence type="ECO:0000256" key="1">
    <source>
        <dbReference type="SAM" id="Phobius"/>
    </source>
</evidence>
<keyword evidence="1" id="KW-1133">Transmembrane helix</keyword>
<keyword evidence="1" id="KW-0812">Transmembrane</keyword>
<reference evidence="2 3" key="1">
    <citation type="submission" date="2020-08" db="EMBL/GenBank/DDBJ databases">
        <title>Functional genomics of gut bacteria from endangered species of beetles.</title>
        <authorList>
            <person name="Carlos-Shanley C."/>
        </authorList>
    </citation>
    <scope>NUCLEOTIDE SEQUENCE [LARGE SCALE GENOMIC DNA]</scope>
    <source>
        <strain evidence="2 3">S00198</strain>
    </source>
</reference>
<dbReference type="Proteomes" id="UP000575083">
    <property type="component" value="Unassembled WGS sequence"/>
</dbReference>
<gene>
    <name evidence="2" type="ORF">HNP48_002120</name>
</gene>
<sequence>MSSTKQEHDPLETVVRFVCGALAGGLVGFYMGFRWKLSGFLPMLAITMGFCLVFAFCAVRYGDDFWAGLMRR</sequence>
<keyword evidence="1" id="KW-0472">Membrane</keyword>
<dbReference type="EMBL" id="JACHLK010000003">
    <property type="protein sequence ID" value="MBB6559453.1"/>
    <property type="molecule type" value="Genomic_DNA"/>
</dbReference>
<feature type="transmembrane region" description="Helical" evidence="1">
    <location>
        <begin position="40"/>
        <end position="62"/>
    </location>
</feature>
<dbReference type="RefSeq" id="WP_184856861.1">
    <property type="nucleotide sequence ID" value="NZ_JACHLK010000003.1"/>
</dbReference>
<keyword evidence="3" id="KW-1185">Reference proteome</keyword>
<feature type="transmembrane region" description="Helical" evidence="1">
    <location>
        <begin position="14"/>
        <end position="33"/>
    </location>
</feature>
<accession>A0A7X0U8Y3</accession>
<proteinExistence type="predicted"/>